<dbReference type="Gene3D" id="2.10.70.10">
    <property type="entry name" value="Complement Module, domain 1"/>
    <property type="match status" value="1"/>
</dbReference>
<dbReference type="SMART" id="SM00181">
    <property type="entry name" value="EGF"/>
    <property type="match status" value="6"/>
</dbReference>
<sequence length="481" mass="52141">MCTFNPTACSGFGEICVDDADGNGFHCECQEYWLRNADNTTCYAPCTMNSCFNSGRCFLQGENFFCVCPEGFTGFVCEKPIVEPVAPCDSCKNGGICVKFSNGFYCECVDGFTGIDCSVPPQIDTTTLEPEQLCPAGACQNGGTCQPFDEGGFHCICPEGYTGLNCSILITTTTTTTPTTRMVISNKDICTVLDPCENNAICLPNTNHEGELYPMCLCQPGYAGATCSVKLPTPSVCLGHPCGPDALCYSNATAISGYSCLCLQTEGICAGNYFAGNTPTPAGSLSPCESNPCQNGGTCEENGASFSCICPPYIVGDMCETDIRDCVYKDSWYTEGDVRSDGCIKCNCSNGDWQCTDDDCHCEHEDKLYENGQTWTDQCMTCFCYNGGWLCSDSDCSNTCQHEGLRYFSGDVREESCETCFCRNGDWTCTEKDCDFCVDGDAVYLEGAVRSADCNLCTCSKKEWMCTIKDCDFPGQMNYLS</sequence>
<keyword evidence="9" id="KW-1185">Reference proteome</keyword>
<dbReference type="EMBL" id="JAIZAY010000003">
    <property type="protein sequence ID" value="KAJ8046038.1"/>
    <property type="molecule type" value="Genomic_DNA"/>
</dbReference>
<feature type="domain" description="EGF-like" evidence="7">
    <location>
        <begin position="130"/>
        <end position="167"/>
    </location>
</feature>
<feature type="domain" description="EGF-like" evidence="7">
    <location>
        <begin position="186"/>
        <end position="228"/>
    </location>
</feature>
<protein>
    <submittedName>
        <fullName evidence="8">Neurogenic locus notch-like protein 2</fullName>
    </submittedName>
</protein>
<proteinExistence type="predicted"/>
<evidence type="ECO:0000256" key="1">
    <source>
        <dbReference type="ARBA" id="ARBA00022536"/>
    </source>
</evidence>
<keyword evidence="2" id="KW-0732">Signal</keyword>
<evidence type="ECO:0000256" key="6">
    <source>
        <dbReference type="PROSITE-ProRule" id="PRU00076"/>
    </source>
</evidence>
<feature type="disulfide bond" evidence="6">
    <location>
        <begin position="108"/>
        <end position="117"/>
    </location>
</feature>
<evidence type="ECO:0000256" key="2">
    <source>
        <dbReference type="ARBA" id="ARBA00022729"/>
    </source>
</evidence>
<dbReference type="SUPFAM" id="SSF57603">
    <property type="entry name" value="FnI-like domain"/>
    <property type="match status" value="2"/>
</dbReference>
<dbReference type="GO" id="GO:0005509">
    <property type="term" value="F:calcium ion binding"/>
    <property type="evidence" value="ECO:0007669"/>
    <property type="project" value="InterPro"/>
</dbReference>
<organism evidence="8 9">
    <name type="scientific">Holothuria leucospilota</name>
    <name type="common">Black long sea cucumber</name>
    <name type="synonym">Mertensiothuria leucospilota</name>
    <dbReference type="NCBI Taxonomy" id="206669"/>
    <lineage>
        <taxon>Eukaryota</taxon>
        <taxon>Metazoa</taxon>
        <taxon>Echinodermata</taxon>
        <taxon>Eleutherozoa</taxon>
        <taxon>Echinozoa</taxon>
        <taxon>Holothuroidea</taxon>
        <taxon>Aspidochirotacea</taxon>
        <taxon>Aspidochirotida</taxon>
        <taxon>Holothuriidae</taxon>
        <taxon>Holothuria</taxon>
    </lineage>
</organism>
<dbReference type="CDD" id="cd00054">
    <property type="entry name" value="EGF_CA"/>
    <property type="match status" value="2"/>
</dbReference>
<dbReference type="FunFam" id="2.10.25.10:FF:000100">
    <property type="entry name" value="neurogenic locus notch homolog protein 3"/>
    <property type="match status" value="1"/>
</dbReference>
<evidence type="ECO:0000256" key="3">
    <source>
        <dbReference type="ARBA" id="ARBA00022737"/>
    </source>
</evidence>
<dbReference type="Proteomes" id="UP001152320">
    <property type="component" value="Chromosome 3"/>
</dbReference>
<accession>A0A9Q1CIR9</accession>
<comment type="caution">
    <text evidence="8">The sequence shown here is derived from an EMBL/GenBank/DDBJ whole genome shotgun (WGS) entry which is preliminary data.</text>
</comment>
<feature type="disulfide bond" evidence="6">
    <location>
        <begin position="218"/>
        <end position="227"/>
    </location>
</feature>
<feature type="domain" description="EGF-like" evidence="7">
    <location>
        <begin position="284"/>
        <end position="320"/>
    </location>
</feature>
<dbReference type="InterPro" id="IPR013032">
    <property type="entry name" value="EGF-like_CS"/>
</dbReference>
<dbReference type="InterPro" id="IPR000742">
    <property type="entry name" value="EGF"/>
</dbReference>
<dbReference type="PROSITE" id="PS50026">
    <property type="entry name" value="EGF_3"/>
    <property type="match status" value="5"/>
</dbReference>
<dbReference type="Pfam" id="PF00008">
    <property type="entry name" value="EGF"/>
    <property type="match status" value="3"/>
</dbReference>
<feature type="disulfide bond" evidence="6">
    <location>
        <begin position="310"/>
        <end position="319"/>
    </location>
</feature>
<evidence type="ECO:0000313" key="8">
    <source>
        <dbReference type="EMBL" id="KAJ8046038.1"/>
    </source>
</evidence>
<dbReference type="PROSITE" id="PS01186">
    <property type="entry name" value="EGF_2"/>
    <property type="match status" value="4"/>
</dbReference>
<evidence type="ECO:0000256" key="4">
    <source>
        <dbReference type="ARBA" id="ARBA00023157"/>
    </source>
</evidence>
<evidence type="ECO:0000259" key="7">
    <source>
        <dbReference type="PROSITE" id="PS50026"/>
    </source>
</evidence>
<dbReference type="PROSITE" id="PS00022">
    <property type="entry name" value="EGF_1"/>
    <property type="match status" value="5"/>
</dbReference>
<keyword evidence="1 6" id="KW-0245">EGF-like domain</keyword>
<dbReference type="InterPro" id="IPR001881">
    <property type="entry name" value="EGF-like_Ca-bd_dom"/>
</dbReference>
<dbReference type="SUPFAM" id="SSF57196">
    <property type="entry name" value="EGF/Laminin"/>
    <property type="match status" value="5"/>
</dbReference>
<feature type="disulfide bond" evidence="6">
    <location>
        <begin position="157"/>
        <end position="166"/>
    </location>
</feature>
<evidence type="ECO:0000256" key="5">
    <source>
        <dbReference type="ARBA" id="ARBA00023180"/>
    </source>
</evidence>
<dbReference type="OrthoDB" id="10026631at2759"/>
<evidence type="ECO:0000313" key="9">
    <source>
        <dbReference type="Proteomes" id="UP001152320"/>
    </source>
</evidence>
<gene>
    <name evidence="8" type="ORF">HOLleu_09193</name>
</gene>
<dbReference type="SMART" id="SM00179">
    <property type="entry name" value="EGF_CA"/>
    <property type="match status" value="3"/>
</dbReference>
<dbReference type="Gene3D" id="2.10.25.10">
    <property type="entry name" value="Laminin"/>
    <property type="match status" value="5"/>
</dbReference>
<keyword evidence="3" id="KW-0677">Repeat</keyword>
<keyword evidence="4 6" id="KW-1015">Disulfide bond</keyword>
<keyword evidence="5" id="KW-0325">Glycoprotein</keyword>
<dbReference type="PANTHER" id="PTHR24049">
    <property type="entry name" value="CRUMBS FAMILY MEMBER"/>
    <property type="match status" value="1"/>
</dbReference>
<dbReference type="AlphaFoldDB" id="A0A9Q1CIR9"/>
<dbReference type="Pfam" id="PF12661">
    <property type="entry name" value="hEGF"/>
    <property type="match status" value="1"/>
</dbReference>
<reference evidence="8" key="1">
    <citation type="submission" date="2021-10" db="EMBL/GenBank/DDBJ databases">
        <title>Tropical sea cucumber genome reveals ecological adaptation and Cuvierian tubules defense mechanism.</title>
        <authorList>
            <person name="Chen T."/>
        </authorList>
    </citation>
    <scope>NUCLEOTIDE SEQUENCE</scope>
    <source>
        <strain evidence="8">Nanhai2018</strain>
        <tissue evidence="8">Muscle</tissue>
    </source>
</reference>
<feature type="disulfide bond" evidence="6">
    <location>
        <begin position="68"/>
        <end position="77"/>
    </location>
</feature>
<dbReference type="InterPro" id="IPR051022">
    <property type="entry name" value="Notch_Cell-Fate_Det"/>
</dbReference>
<comment type="caution">
    <text evidence="6">Lacks conserved residue(s) required for the propagation of feature annotation.</text>
</comment>
<feature type="domain" description="EGF-like" evidence="7">
    <location>
        <begin position="43"/>
        <end position="78"/>
    </location>
</feature>
<name>A0A9Q1CIR9_HOLLE</name>
<feature type="domain" description="EGF-like" evidence="7">
    <location>
        <begin position="84"/>
        <end position="118"/>
    </location>
</feature>